<dbReference type="AlphaFoldDB" id="A0A1G8GAA1"/>
<reference evidence="7 8" key="1">
    <citation type="submission" date="2016-10" db="EMBL/GenBank/DDBJ databases">
        <authorList>
            <person name="de Groot N.N."/>
        </authorList>
    </citation>
    <scope>NUCLEOTIDE SEQUENCE [LARGE SCALE GENOMIC DNA]</scope>
    <source>
        <strain evidence="7 8">CGMCC 1.5058</strain>
    </source>
</reference>
<dbReference type="RefSeq" id="WP_031572911.1">
    <property type="nucleotide sequence ID" value="NZ_FNDZ01000001.1"/>
</dbReference>
<dbReference type="InterPro" id="IPR050515">
    <property type="entry name" value="Beta-lactam/transpept"/>
</dbReference>
<dbReference type="Pfam" id="PF00905">
    <property type="entry name" value="Transpeptidase"/>
    <property type="match status" value="1"/>
</dbReference>
<dbReference type="InterPro" id="IPR005311">
    <property type="entry name" value="PBP_dimer"/>
</dbReference>
<name>A0A1G8GAA1_9CLOT</name>
<comment type="subcellular location">
    <subcellularLocation>
        <location evidence="1">Membrane</location>
    </subcellularLocation>
</comment>
<sequence>MKKSRYWAVIIITFAVFMGLSARLIYVTVIARDEILSKAQSQILQKLALPAKRGSIVDRNGALLASSTEAYRVDVDLTTFRRKLEKTEREASYYAAPLAEVLAMEVDEVLSKLTSESTSVILKRKIEKDTIDALRTYIGEAHIDFLVIGYDDIRYFPNSNYLSQVLGAVNIDGEGIMGLEYYYEDLLKGVDGIKIAETDKQRRELPYSEVIETPAINGSDLYLTIDEKIQYIVEKTAEAAMAKHEADSVTILVSDPKTGGVLGLVNLPDFDPNKPFEGKSSDEFNEISRNFAVNDSYEPGSTFKIVTITAALEEGAIGEHEHFHCEGFIYVNGVRINCVNYKAHGDQTVADILKNSCNVATIQIAQRLGAEKFNEYLKKYQFGAKSGIDLPGEAGGIVFKLEDLTPINLATSSIGQAQTVTPVQMLNAMNTVANGGEMIPLHVAEKAIVTDVNGEITVDELNVLEEKHVISEDTAGIMLEYLYSATGKNPTNRAYIEGVNVFGKTGTAQKIVTDENGKKKYSDEEYISSFIGGAPYEDPKITVLVIVNNPKDEIFGSIVASPWAREIFLEVDQYLSLR</sequence>
<protein>
    <submittedName>
        <fullName evidence="7">Stage V sporulation protein D (Sporulation-specific penicillin-binding protein)</fullName>
    </submittedName>
</protein>
<dbReference type="Gene3D" id="3.90.1310.10">
    <property type="entry name" value="Penicillin-binding protein 2a (Domain 2)"/>
    <property type="match status" value="1"/>
</dbReference>
<dbReference type="SUPFAM" id="SSF56519">
    <property type="entry name" value="Penicillin binding protein dimerisation domain"/>
    <property type="match status" value="1"/>
</dbReference>
<evidence type="ECO:0000256" key="1">
    <source>
        <dbReference type="ARBA" id="ARBA00004370"/>
    </source>
</evidence>
<feature type="transmembrane region" description="Helical" evidence="4">
    <location>
        <begin position="7"/>
        <end position="26"/>
    </location>
</feature>
<feature type="domain" description="Penicillin-binding protein dimerisation" evidence="6">
    <location>
        <begin position="49"/>
        <end position="204"/>
    </location>
</feature>
<accession>A0A1G8GAA1</accession>
<dbReference type="InterPro" id="IPR036138">
    <property type="entry name" value="PBP_dimer_sf"/>
</dbReference>
<evidence type="ECO:0000259" key="5">
    <source>
        <dbReference type="Pfam" id="PF00905"/>
    </source>
</evidence>
<evidence type="ECO:0000256" key="3">
    <source>
        <dbReference type="ARBA" id="ARBA00023136"/>
    </source>
</evidence>
<dbReference type="Gene3D" id="3.30.450.330">
    <property type="match status" value="1"/>
</dbReference>
<dbReference type="Proteomes" id="UP000183255">
    <property type="component" value="Unassembled WGS sequence"/>
</dbReference>
<dbReference type="EMBL" id="FNDZ01000001">
    <property type="protein sequence ID" value="SDH91342.1"/>
    <property type="molecule type" value="Genomic_DNA"/>
</dbReference>
<organism evidence="7 8">
    <name type="scientific">Proteiniclasticum ruminis</name>
    <dbReference type="NCBI Taxonomy" id="398199"/>
    <lineage>
        <taxon>Bacteria</taxon>
        <taxon>Bacillati</taxon>
        <taxon>Bacillota</taxon>
        <taxon>Clostridia</taxon>
        <taxon>Eubacteriales</taxon>
        <taxon>Clostridiaceae</taxon>
        <taxon>Proteiniclasticum</taxon>
    </lineage>
</organism>
<comment type="similarity">
    <text evidence="2">Belongs to the transpeptidase family.</text>
</comment>
<dbReference type="Gene3D" id="3.40.710.10">
    <property type="entry name" value="DD-peptidase/beta-lactamase superfamily"/>
    <property type="match status" value="1"/>
</dbReference>
<dbReference type="PANTHER" id="PTHR30627">
    <property type="entry name" value="PEPTIDOGLYCAN D,D-TRANSPEPTIDASE"/>
    <property type="match status" value="1"/>
</dbReference>
<gene>
    <name evidence="7" type="ORF">SAMN05421804_101193</name>
</gene>
<keyword evidence="4" id="KW-1133">Transmembrane helix</keyword>
<feature type="domain" description="Penicillin-binding protein transpeptidase" evidence="5">
    <location>
        <begin position="250"/>
        <end position="568"/>
    </location>
</feature>
<evidence type="ECO:0000256" key="4">
    <source>
        <dbReference type="SAM" id="Phobius"/>
    </source>
</evidence>
<keyword evidence="4" id="KW-0812">Transmembrane</keyword>
<evidence type="ECO:0000313" key="8">
    <source>
        <dbReference type="Proteomes" id="UP000183255"/>
    </source>
</evidence>
<dbReference type="InterPro" id="IPR001460">
    <property type="entry name" value="PCN-bd_Tpept"/>
</dbReference>
<dbReference type="PANTHER" id="PTHR30627:SF1">
    <property type="entry name" value="PEPTIDOGLYCAN D,D-TRANSPEPTIDASE FTSI"/>
    <property type="match status" value="1"/>
</dbReference>
<dbReference type="InterPro" id="IPR012338">
    <property type="entry name" value="Beta-lactam/transpept-like"/>
</dbReference>
<dbReference type="GO" id="GO:0071555">
    <property type="term" value="P:cell wall organization"/>
    <property type="evidence" value="ECO:0007669"/>
    <property type="project" value="TreeGrafter"/>
</dbReference>
<dbReference type="GO" id="GO:0008658">
    <property type="term" value="F:penicillin binding"/>
    <property type="evidence" value="ECO:0007669"/>
    <property type="project" value="InterPro"/>
</dbReference>
<evidence type="ECO:0000313" key="7">
    <source>
        <dbReference type="EMBL" id="SDH91342.1"/>
    </source>
</evidence>
<dbReference type="SUPFAM" id="SSF56601">
    <property type="entry name" value="beta-lactamase/transpeptidase-like"/>
    <property type="match status" value="1"/>
</dbReference>
<evidence type="ECO:0000259" key="6">
    <source>
        <dbReference type="Pfam" id="PF03717"/>
    </source>
</evidence>
<dbReference type="Pfam" id="PF03717">
    <property type="entry name" value="PBP_dimer"/>
    <property type="match status" value="1"/>
</dbReference>
<proteinExistence type="inferred from homology"/>
<keyword evidence="3 4" id="KW-0472">Membrane</keyword>
<dbReference type="GO" id="GO:0005886">
    <property type="term" value="C:plasma membrane"/>
    <property type="evidence" value="ECO:0007669"/>
    <property type="project" value="TreeGrafter"/>
</dbReference>
<evidence type="ECO:0000256" key="2">
    <source>
        <dbReference type="ARBA" id="ARBA00007171"/>
    </source>
</evidence>